<gene>
    <name evidence="1" type="ORF">GRI58_03085</name>
</gene>
<accession>A0A845AE95</accession>
<keyword evidence="2" id="KW-1185">Reference proteome</keyword>
<organism evidence="1 2">
    <name type="scientific">Qipengyuania algicida</name>
    <dbReference type="NCBI Taxonomy" id="1836209"/>
    <lineage>
        <taxon>Bacteria</taxon>
        <taxon>Pseudomonadati</taxon>
        <taxon>Pseudomonadota</taxon>
        <taxon>Alphaproteobacteria</taxon>
        <taxon>Sphingomonadales</taxon>
        <taxon>Erythrobacteraceae</taxon>
        <taxon>Qipengyuania</taxon>
    </lineage>
</organism>
<reference evidence="1 2" key="1">
    <citation type="submission" date="2019-12" db="EMBL/GenBank/DDBJ databases">
        <title>Genomic-based taxomic classification of the family Erythrobacteraceae.</title>
        <authorList>
            <person name="Xu L."/>
        </authorList>
    </citation>
    <scope>NUCLEOTIDE SEQUENCE [LARGE SCALE GENOMIC DNA]</scope>
    <source>
        <strain evidence="1 2">KEMB 9005-328</strain>
    </source>
</reference>
<proteinExistence type="predicted"/>
<dbReference type="Proteomes" id="UP000439780">
    <property type="component" value="Unassembled WGS sequence"/>
</dbReference>
<evidence type="ECO:0000313" key="1">
    <source>
        <dbReference type="EMBL" id="MXP27807.1"/>
    </source>
</evidence>
<evidence type="ECO:0000313" key="2">
    <source>
        <dbReference type="Proteomes" id="UP000439780"/>
    </source>
</evidence>
<dbReference type="AlphaFoldDB" id="A0A845AE95"/>
<name>A0A845AE95_9SPHN</name>
<comment type="caution">
    <text evidence="1">The sequence shown here is derived from an EMBL/GenBank/DDBJ whole genome shotgun (WGS) entry which is preliminary data.</text>
</comment>
<dbReference type="OrthoDB" id="8480631at2"/>
<dbReference type="EMBL" id="WTYA01000002">
    <property type="protein sequence ID" value="MXP27807.1"/>
    <property type="molecule type" value="Genomic_DNA"/>
</dbReference>
<sequence length="107" mass="11783">MALPEGSDRLAWKDDFIAGVHEYGSVYRAVEAVGSKTGAAYGRRRTSERFKRAWDEAVAQFRKANGKGIRNSVAKPAPRQWKRAFIEALGETSNVTASAQQADVSPR</sequence>
<protein>
    <submittedName>
        <fullName evidence="1">Uncharacterized protein</fullName>
    </submittedName>
</protein>
<dbReference type="RefSeq" id="WP_160752107.1">
    <property type="nucleotide sequence ID" value="NZ_WTYA01000002.1"/>
</dbReference>